<organism evidence="3 4">
    <name type="scientific">Polarella glacialis</name>
    <name type="common">Dinoflagellate</name>
    <dbReference type="NCBI Taxonomy" id="89957"/>
    <lineage>
        <taxon>Eukaryota</taxon>
        <taxon>Sar</taxon>
        <taxon>Alveolata</taxon>
        <taxon>Dinophyceae</taxon>
        <taxon>Suessiales</taxon>
        <taxon>Suessiaceae</taxon>
        <taxon>Polarella</taxon>
    </lineage>
</organism>
<evidence type="ECO:0000313" key="2">
    <source>
        <dbReference type="EMBL" id="CAE8596405.1"/>
    </source>
</evidence>
<keyword evidence="5" id="KW-1185">Reference proteome</keyword>
<dbReference type="EMBL" id="CAJNNW010005149">
    <property type="protein sequence ID" value="CAE8647141.1"/>
    <property type="molecule type" value="Genomic_DNA"/>
</dbReference>
<gene>
    <name evidence="2" type="ORF">PGLA1383_LOCUS14869</name>
    <name evidence="3" type="ORF">PGLA2088_LOCUS5419</name>
</gene>
<feature type="compositionally biased region" description="Basic and acidic residues" evidence="1">
    <location>
        <begin position="403"/>
        <end position="416"/>
    </location>
</feature>
<reference evidence="3" key="1">
    <citation type="submission" date="2021-02" db="EMBL/GenBank/DDBJ databases">
        <authorList>
            <person name="Dougan E. K."/>
            <person name="Rhodes N."/>
            <person name="Thang M."/>
            <person name="Chan C."/>
        </authorList>
    </citation>
    <scope>NUCLEOTIDE SEQUENCE</scope>
</reference>
<feature type="region of interest" description="Disordered" evidence="1">
    <location>
        <begin position="360"/>
        <end position="416"/>
    </location>
</feature>
<dbReference type="OMA" id="CANGRPC"/>
<protein>
    <submittedName>
        <fullName evidence="3">Uncharacterized protein</fullName>
    </submittedName>
</protein>
<evidence type="ECO:0000313" key="5">
    <source>
        <dbReference type="Proteomes" id="UP000654075"/>
    </source>
</evidence>
<dbReference type="Proteomes" id="UP000654075">
    <property type="component" value="Unassembled WGS sequence"/>
</dbReference>
<evidence type="ECO:0000256" key="1">
    <source>
        <dbReference type="SAM" id="MobiDB-lite"/>
    </source>
</evidence>
<proteinExistence type="predicted"/>
<comment type="caution">
    <text evidence="3">The sequence shown here is derived from an EMBL/GenBank/DDBJ whole genome shotgun (WGS) entry which is preliminary data.</text>
</comment>
<dbReference type="AlphaFoldDB" id="A0A813I8Y1"/>
<dbReference type="OrthoDB" id="409874at2759"/>
<evidence type="ECO:0000313" key="4">
    <source>
        <dbReference type="Proteomes" id="UP000626109"/>
    </source>
</evidence>
<name>A0A813I8Y1_POLGL</name>
<sequence>MAAAKVIQDVVESAPFPLIANDWQSCEITCLAMNDHYVQDKECPRHMLLSQNSGFLDPSQFTSLPASVRLGIRAAMAYGHAFDAHFESVKSAAPCKKIMKTISMRTVVLDGQRFVICSQHKMGDKKSYGPPDLDWWARIEQLVAGKAKDAGLTEHWIRKEESSLWCGVLDGIFEQTDHLCRKEQLDQALIKAMSALPFPFLLCDPFLPDCPVICLNEAAQALTGWGEVRAGVAQADVKLLEGAPGPTHGAYHVNYGRYKAGEEEEEAERLAVRATCANGRPCAAKFRQMYELSGDTPCSIWFQGCSMAQGVKGPLSGTTVWYLIGLLSPEPDPVQWSRGASCTKDMASCRSAFEKVLSRPETWQGAESNEPPPSEPASHEGPAPSPTLTSEAPSEPPSGPPRRASEKSLSELESRGGDVKLLSCPLWHSAA</sequence>
<dbReference type="Proteomes" id="UP000626109">
    <property type="component" value="Unassembled WGS sequence"/>
</dbReference>
<accession>A0A813I8Y1</accession>
<dbReference type="EMBL" id="CAJNNV010008564">
    <property type="protein sequence ID" value="CAE8596405.1"/>
    <property type="molecule type" value="Genomic_DNA"/>
</dbReference>
<evidence type="ECO:0000313" key="3">
    <source>
        <dbReference type="EMBL" id="CAE8647141.1"/>
    </source>
</evidence>